<keyword evidence="3" id="KW-1185">Reference proteome</keyword>
<dbReference type="PANTHER" id="PTHR33361:SF16">
    <property type="entry name" value="DUF885 DOMAIN-CONTAINING PROTEIN"/>
    <property type="match status" value="1"/>
</dbReference>
<feature type="signal peptide" evidence="1">
    <location>
        <begin position="1"/>
        <end position="27"/>
    </location>
</feature>
<comment type="caution">
    <text evidence="2">The sequence shown here is derived from an EMBL/GenBank/DDBJ whole genome shotgun (WGS) entry which is preliminary data.</text>
</comment>
<protein>
    <submittedName>
        <fullName evidence="2">DUF885 domain-containing protein</fullName>
    </submittedName>
</protein>
<sequence>MTTSFLKSAYISCISVLFLLISCKEGAKTAEAKLQSIDTVFESYYDFKKSANPIEATKAGFNSYNDTIANYISDNYQELLKQKYRSFLVELEAYDESMMSKEQWLSLRVMKWDCSIKLQGLENELVTMASPIYDLPSFELMPLLQIQSLHLYVAQLGSGASVQPFKTIEDYDNWLKRLQDYMTFLDTCIEKMEEGIAQKVVLPKTIVLKMIPQLQEFINAPIAKHLFMAPIRNFPENFSDSDRTEIELAYIEFLSQQLIPKYKELDSFLKEAYLPVARQTSGLSNLPNGKETYDYLIKLHTTTTMTADAIHELGKSEVQRILGEMEAVKNEIGFKGDLKAFFNHVRQRKDQMPFSKPEEVIANFNAIQKRMEPKLNEFFDIRPKAGFEVRRTEAFREASASAEYVPGSKDATRAGTFYIPIPIIKTYNKFADEALFLHEAIPGHHFQLSLQQENTKLPEFLHPESMGVFVEGWALYAESLGKELGLYEDPLQYFGMLSMEMHRAIRLVVDTGIHAKGWTREEAIQYSLENEAESKEGIIAEIERYMATPGQALSYKIGQLKIRELRTRAEYALGERFDIKEFHNQVLNSGSLALVLLEEKIDAWITSQSQQ</sequence>
<dbReference type="AlphaFoldDB" id="A0A5S3PSR2"/>
<dbReference type="PANTHER" id="PTHR33361">
    <property type="entry name" value="GLR0591 PROTEIN"/>
    <property type="match status" value="1"/>
</dbReference>
<dbReference type="Pfam" id="PF05960">
    <property type="entry name" value="DUF885"/>
    <property type="match status" value="1"/>
</dbReference>
<organism evidence="2 3">
    <name type="scientific">Maribacter algarum</name>
    <name type="common">ex Zhang et al. 2020</name>
    <dbReference type="NCBI Taxonomy" id="2578118"/>
    <lineage>
        <taxon>Bacteria</taxon>
        <taxon>Pseudomonadati</taxon>
        <taxon>Bacteroidota</taxon>
        <taxon>Flavobacteriia</taxon>
        <taxon>Flavobacteriales</taxon>
        <taxon>Flavobacteriaceae</taxon>
        <taxon>Maribacter</taxon>
    </lineage>
</organism>
<evidence type="ECO:0000313" key="2">
    <source>
        <dbReference type="EMBL" id="TMM57970.1"/>
    </source>
</evidence>
<name>A0A5S3PSR2_9FLAO</name>
<dbReference type="EMBL" id="VATY01000001">
    <property type="protein sequence ID" value="TMM57970.1"/>
    <property type="molecule type" value="Genomic_DNA"/>
</dbReference>
<dbReference type="RefSeq" id="WP_138655902.1">
    <property type="nucleotide sequence ID" value="NZ_VATY01000001.1"/>
</dbReference>
<gene>
    <name evidence="2" type="ORF">FEE95_00650</name>
</gene>
<dbReference type="InterPro" id="IPR010281">
    <property type="entry name" value="DUF885"/>
</dbReference>
<reference evidence="2 3" key="1">
    <citation type="submission" date="2019-05" db="EMBL/GenBank/DDBJ databases">
        <authorList>
            <person name="Zhang J.-Y."/>
            <person name="Feg X."/>
            <person name="Du Z.-J."/>
        </authorList>
    </citation>
    <scope>NUCLEOTIDE SEQUENCE [LARGE SCALE GENOMIC DNA]</scope>
    <source>
        <strain evidence="2 3">RZ26</strain>
    </source>
</reference>
<proteinExistence type="predicted"/>
<accession>A0A5S3PSR2</accession>
<dbReference type="OrthoDB" id="9760040at2"/>
<dbReference type="Proteomes" id="UP000310314">
    <property type="component" value="Unassembled WGS sequence"/>
</dbReference>
<feature type="chain" id="PRO_5024357152" evidence="1">
    <location>
        <begin position="28"/>
        <end position="611"/>
    </location>
</feature>
<dbReference type="PROSITE" id="PS51257">
    <property type="entry name" value="PROKAR_LIPOPROTEIN"/>
    <property type="match status" value="1"/>
</dbReference>
<evidence type="ECO:0000256" key="1">
    <source>
        <dbReference type="SAM" id="SignalP"/>
    </source>
</evidence>
<evidence type="ECO:0000313" key="3">
    <source>
        <dbReference type="Proteomes" id="UP000310314"/>
    </source>
</evidence>
<keyword evidence="1" id="KW-0732">Signal</keyword>